<organism evidence="1">
    <name type="scientific">Arion vulgaris</name>
    <dbReference type="NCBI Taxonomy" id="1028688"/>
    <lineage>
        <taxon>Eukaryota</taxon>
        <taxon>Metazoa</taxon>
        <taxon>Spiralia</taxon>
        <taxon>Lophotrochozoa</taxon>
        <taxon>Mollusca</taxon>
        <taxon>Gastropoda</taxon>
        <taxon>Heterobranchia</taxon>
        <taxon>Euthyneura</taxon>
        <taxon>Panpulmonata</taxon>
        <taxon>Eupulmonata</taxon>
        <taxon>Stylommatophora</taxon>
        <taxon>Helicina</taxon>
        <taxon>Arionoidea</taxon>
        <taxon>Arionidae</taxon>
        <taxon>Arion</taxon>
    </lineage>
</organism>
<sequence>MDWLNEIKNRQIKYFRHINSHDAVLKTILQGKVEIECSKKYCGLIGRKQTGGQRPV</sequence>
<dbReference type="AlphaFoldDB" id="A0A0B6Z5G2"/>
<dbReference type="EMBL" id="HACG01016266">
    <property type="protein sequence ID" value="CEK63131.1"/>
    <property type="molecule type" value="Transcribed_RNA"/>
</dbReference>
<proteinExistence type="predicted"/>
<accession>A0A0B6Z5G2</accession>
<evidence type="ECO:0000313" key="1">
    <source>
        <dbReference type="EMBL" id="CEK63131.1"/>
    </source>
</evidence>
<protein>
    <submittedName>
        <fullName evidence="1">Uncharacterized protein</fullName>
    </submittedName>
</protein>
<gene>
    <name evidence="1" type="primary">ORF47298</name>
</gene>
<reference evidence="1" key="1">
    <citation type="submission" date="2014-12" db="EMBL/GenBank/DDBJ databases">
        <title>Insight into the proteome of Arion vulgaris.</title>
        <authorList>
            <person name="Aradska J."/>
            <person name="Bulat T."/>
            <person name="Smidak R."/>
            <person name="Sarate P."/>
            <person name="Gangsoo J."/>
            <person name="Sialana F."/>
            <person name="Bilban M."/>
            <person name="Lubec G."/>
        </authorList>
    </citation>
    <scope>NUCLEOTIDE SEQUENCE</scope>
    <source>
        <tissue evidence="1">Skin</tissue>
    </source>
</reference>
<name>A0A0B6Z5G2_9EUPU</name>